<evidence type="ECO:0000313" key="3">
    <source>
        <dbReference type="EMBL" id="QOL32686.1"/>
    </source>
</evidence>
<dbReference type="AlphaFoldDB" id="A0A261GAU2"/>
<dbReference type="EMBL" id="MWWZ01000005">
    <property type="protein sequence ID" value="OZG68557.1"/>
    <property type="molecule type" value="Genomic_DNA"/>
</dbReference>
<feature type="domain" description="Rad50/SbcC-type AAA" evidence="1">
    <location>
        <begin position="6"/>
        <end position="55"/>
    </location>
</feature>
<protein>
    <submittedName>
        <fullName evidence="2">AAA domain-containing protein</fullName>
    </submittedName>
    <submittedName>
        <fullName evidence="3">AAA family ATPase</fullName>
    </submittedName>
</protein>
<evidence type="ECO:0000313" key="5">
    <source>
        <dbReference type="Proteomes" id="UP000593943"/>
    </source>
</evidence>
<reference evidence="3 5" key="2">
    <citation type="submission" date="2020-10" db="EMBL/GenBank/DDBJ databases">
        <title>Genome sequencing of Bifidobacterium eulemuris_DSMZ_100216.</title>
        <authorList>
            <person name="Kim J."/>
        </authorList>
    </citation>
    <scope>NUCLEOTIDE SEQUENCE [LARGE SCALE GENOMIC DNA]</scope>
    <source>
        <strain evidence="3 5">DSM 100216</strain>
    </source>
</reference>
<dbReference type="Pfam" id="PF13476">
    <property type="entry name" value="AAA_23"/>
    <property type="match status" value="1"/>
</dbReference>
<accession>A0A261GAU2</accession>
<gene>
    <name evidence="3" type="ORF">BE0216_09740</name>
    <name evidence="2" type="ORF">BEUL_0867</name>
</gene>
<dbReference type="KEGG" id="beu:BE0216_09740"/>
<dbReference type="EMBL" id="CP062938">
    <property type="protein sequence ID" value="QOL32686.1"/>
    <property type="molecule type" value="Genomic_DNA"/>
</dbReference>
<evidence type="ECO:0000313" key="2">
    <source>
        <dbReference type="EMBL" id="OZG68557.1"/>
    </source>
</evidence>
<organism evidence="2 4">
    <name type="scientific">Bifidobacterium eulemuris</name>
    <dbReference type="NCBI Taxonomy" id="1765219"/>
    <lineage>
        <taxon>Bacteria</taxon>
        <taxon>Bacillati</taxon>
        <taxon>Actinomycetota</taxon>
        <taxon>Actinomycetes</taxon>
        <taxon>Bifidobacteriales</taxon>
        <taxon>Bifidobacteriaceae</taxon>
        <taxon>Bifidobacterium</taxon>
    </lineage>
</organism>
<dbReference type="InterPro" id="IPR027417">
    <property type="entry name" value="P-loop_NTPase"/>
</dbReference>
<dbReference type="GO" id="GO:0016887">
    <property type="term" value="F:ATP hydrolysis activity"/>
    <property type="evidence" value="ECO:0007669"/>
    <property type="project" value="InterPro"/>
</dbReference>
<sequence length="479" mass="51716">MIRLQSITLNGFKNVGHGEIALSAWKKGEPAPDADIVGIYGQNGSGKTSVIQALGIVKRLWSGKSIQKAAVDCVSKESGEAEIVVEGVLFNDETQAAETQFIYRATIRESDKGATLFGEELACKDLCQNDPMRIMLSYSLHTGASWGYELKPKRFWKDALSLDGNAKTGLAVAQRLAIEKNTTLMFSEDFISLMNKLSASAELKKAAANVSANMSGTASAVASLTRLVTSMKRFALADLAVVGVSQYAVSMLNYLSIATHEGERGGLADASFTVNLSEPATLNAKQLRDLRNTVEKMTPVLSALVPGLSLGIVQLGGMLGNDGTPAERVEITCTRGGTTVPLRCESEGIKKLVSILTLLIDVYSKPGACVAIDELDSGVFEFLLGEILQVLQNHGRGQLIFTAHNLRPLETLNKGSLVFTTTNPERRYIKFRGSREKSNLRSQYLRAINLGGQAETVYEPTNIFDIDGAFYDSGFPEGE</sequence>
<name>A0A261GAU2_9BIFI</name>
<evidence type="ECO:0000313" key="4">
    <source>
        <dbReference type="Proteomes" id="UP000216057"/>
    </source>
</evidence>
<dbReference type="GO" id="GO:0006302">
    <property type="term" value="P:double-strand break repair"/>
    <property type="evidence" value="ECO:0007669"/>
    <property type="project" value="InterPro"/>
</dbReference>
<dbReference type="Proteomes" id="UP000216057">
    <property type="component" value="Unassembled WGS sequence"/>
</dbReference>
<dbReference type="InterPro" id="IPR038729">
    <property type="entry name" value="Rad50/SbcC_AAA"/>
</dbReference>
<evidence type="ECO:0000259" key="1">
    <source>
        <dbReference type="Pfam" id="PF13476"/>
    </source>
</evidence>
<reference evidence="2 4" key="1">
    <citation type="journal article" date="2017" name="BMC Genomics">
        <title>Comparative genomic and phylogenomic analyses of the Bifidobacteriaceae family.</title>
        <authorList>
            <person name="Lugli G.A."/>
            <person name="Milani C."/>
            <person name="Turroni F."/>
            <person name="Duranti S."/>
            <person name="Mancabelli L."/>
            <person name="Mangifesta M."/>
            <person name="Ferrario C."/>
            <person name="Modesto M."/>
            <person name="Mattarelli P."/>
            <person name="Jiri K."/>
            <person name="van Sinderen D."/>
            <person name="Ventura M."/>
        </authorList>
    </citation>
    <scope>NUCLEOTIDE SEQUENCE [LARGE SCALE GENOMIC DNA]</scope>
    <source>
        <strain evidence="2 4">DSM 100216</strain>
    </source>
</reference>
<dbReference type="Gene3D" id="3.40.50.300">
    <property type="entry name" value="P-loop containing nucleotide triphosphate hydrolases"/>
    <property type="match status" value="1"/>
</dbReference>
<dbReference type="OrthoDB" id="9809324at2"/>
<dbReference type="PANTHER" id="PTHR43581:SF4">
    <property type="entry name" value="ATP_GTP PHOSPHATASE"/>
    <property type="match status" value="1"/>
</dbReference>
<dbReference type="SUPFAM" id="SSF52540">
    <property type="entry name" value="P-loop containing nucleoside triphosphate hydrolases"/>
    <property type="match status" value="1"/>
</dbReference>
<dbReference type="InterPro" id="IPR051396">
    <property type="entry name" value="Bact_Antivir_Def_Nuclease"/>
</dbReference>
<dbReference type="RefSeq" id="WP_094636498.1">
    <property type="nucleotide sequence ID" value="NZ_CP062938.1"/>
</dbReference>
<dbReference type="PANTHER" id="PTHR43581">
    <property type="entry name" value="ATP/GTP PHOSPHATASE"/>
    <property type="match status" value="1"/>
</dbReference>
<dbReference type="Proteomes" id="UP000593943">
    <property type="component" value="Chromosome"/>
</dbReference>
<proteinExistence type="predicted"/>
<keyword evidence="5" id="KW-1185">Reference proteome</keyword>